<dbReference type="PIRSF" id="PIRSF000538">
    <property type="entry name" value="GlpK"/>
    <property type="match status" value="1"/>
</dbReference>
<dbReference type="PROSITE" id="PS00445">
    <property type="entry name" value="FGGY_KINASES_2"/>
    <property type="match status" value="1"/>
</dbReference>
<evidence type="ECO:0000256" key="3">
    <source>
        <dbReference type="ARBA" id="ARBA00022679"/>
    </source>
</evidence>
<dbReference type="GO" id="GO:0005524">
    <property type="term" value="F:ATP binding"/>
    <property type="evidence" value="ECO:0007669"/>
    <property type="project" value="UniProtKB-UniRule"/>
</dbReference>
<dbReference type="InterPro" id="IPR043129">
    <property type="entry name" value="ATPase_NBD"/>
</dbReference>
<dbReference type="PANTHER" id="PTHR43095">
    <property type="entry name" value="SUGAR KINASE"/>
    <property type="match status" value="1"/>
</dbReference>
<sequence length="474" mass="48561">MQRRRLVAGIDSSTQSCKVLVCDARTGVVVRSGRAAHPEGTEVDPEHWWQALLVALDRAGGLDGVDAVSVAAQQHGMVCLDDDGAVVRPALLWNDTRSAAAARDLVREHGGPAAWARDTGSVPPASFTVAKLRWLAEREPDAMAATAAVCLPHDWLTWRLRGCAGGLGGLTTDHGDASGTGYYAPAERAWRPDLLALATGRTPTVPRLVAAAEPAGRTPGGVTVGSGTGDNMATALGLGIGPGHVVVSLGTSGTVFAVSEAPAADPTGAVAGFADATGSFLPLVCTLNAARVLDAAATMLGIDHDALSELALDAPPGAGGLVLVPYLAGERTPDRPDATGAVHGLTLDNATPRHFARAAVEGMLCGLADGLDALRAQGIAVDQVSLVGGAAQAEAVRRIAPDVLGLPVSVPRPAEYVALGAARQAAWTLTGPGTEPPAYHPYPGTLLYDADTAAPSIRPRYAEARDHVLNVPRH</sequence>
<dbReference type="Proteomes" id="UP001165378">
    <property type="component" value="Unassembled WGS sequence"/>
</dbReference>
<dbReference type="InterPro" id="IPR006000">
    <property type="entry name" value="Xylulokinase"/>
</dbReference>
<dbReference type="InterPro" id="IPR018485">
    <property type="entry name" value="FGGY_C"/>
</dbReference>
<dbReference type="InterPro" id="IPR000577">
    <property type="entry name" value="Carb_kinase_FGGY"/>
</dbReference>
<keyword evidence="6 8" id="KW-0067">ATP-binding</keyword>
<keyword evidence="7 8" id="KW-0119">Carbohydrate metabolism</keyword>
<feature type="binding site" evidence="8">
    <location>
        <begin position="74"/>
        <end position="75"/>
    </location>
    <ligand>
        <name>substrate</name>
    </ligand>
</feature>
<evidence type="ECO:0000256" key="10">
    <source>
        <dbReference type="RuleBase" id="RU364073"/>
    </source>
</evidence>
<feature type="domain" description="Carbohydrate kinase FGGY C-terminal" evidence="12">
    <location>
        <begin position="246"/>
        <end position="428"/>
    </location>
</feature>
<evidence type="ECO:0000313" key="14">
    <source>
        <dbReference type="Proteomes" id="UP001165378"/>
    </source>
</evidence>
<reference evidence="13" key="1">
    <citation type="submission" date="2022-01" db="EMBL/GenBank/DDBJ databases">
        <title>Genome-Based Taxonomic Classification of the Phylum Actinobacteria.</title>
        <authorList>
            <person name="Gao Y."/>
        </authorList>
    </citation>
    <scope>NUCLEOTIDE SEQUENCE</scope>
    <source>
        <strain evidence="13">KLBMP 8922</strain>
    </source>
</reference>
<dbReference type="PANTHER" id="PTHR43095:SF5">
    <property type="entry name" value="XYLULOSE KINASE"/>
    <property type="match status" value="1"/>
</dbReference>
<dbReference type="NCBIfam" id="TIGR01312">
    <property type="entry name" value="XylB"/>
    <property type="match status" value="1"/>
</dbReference>
<evidence type="ECO:0000256" key="7">
    <source>
        <dbReference type="ARBA" id="ARBA00023277"/>
    </source>
</evidence>
<dbReference type="SUPFAM" id="SSF53067">
    <property type="entry name" value="Actin-like ATPase domain"/>
    <property type="match status" value="2"/>
</dbReference>
<dbReference type="Pfam" id="PF02782">
    <property type="entry name" value="FGGY_C"/>
    <property type="match status" value="1"/>
</dbReference>
<dbReference type="GO" id="GO:0004856">
    <property type="term" value="F:D-xylulokinase activity"/>
    <property type="evidence" value="ECO:0007669"/>
    <property type="project" value="UniProtKB-UniRule"/>
</dbReference>
<dbReference type="InterPro" id="IPR018484">
    <property type="entry name" value="FGGY_N"/>
</dbReference>
<evidence type="ECO:0000256" key="6">
    <source>
        <dbReference type="ARBA" id="ARBA00022840"/>
    </source>
</evidence>
<feature type="active site" description="Proton acceptor" evidence="8">
    <location>
        <position position="230"/>
    </location>
</feature>
<keyword evidence="5 8" id="KW-0418">Kinase</keyword>
<dbReference type="RefSeq" id="WP_235055715.1">
    <property type="nucleotide sequence ID" value="NZ_JAKFHA010000020.1"/>
</dbReference>
<evidence type="ECO:0000313" key="13">
    <source>
        <dbReference type="EMBL" id="MCF2531050.1"/>
    </source>
</evidence>
<evidence type="ECO:0000256" key="5">
    <source>
        <dbReference type="ARBA" id="ARBA00022777"/>
    </source>
</evidence>
<dbReference type="AlphaFoldDB" id="A0AA41Q4Z8"/>
<evidence type="ECO:0000256" key="9">
    <source>
        <dbReference type="RuleBase" id="RU003733"/>
    </source>
</evidence>
<evidence type="ECO:0000259" key="12">
    <source>
        <dbReference type="Pfam" id="PF02782"/>
    </source>
</evidence>
<dbReference type="EC" id="2.7.1.17" evidence="8 10"/>
<keyword evidence="4 8" id="KW-0547">Nucleotide-binding</keyword>
<dbReference type="InterPro" id="IPR018483">
    <property type="entry name" value="Carb_kinase_FGGY_CS"/>
</dbReference>
<protein>
    <recommendedName>
        <fullName evidence="8 10">Xylulose kinase</fullName>
        <shortName evidence="8 10">Xylulokinase</shortName>
        <ecNumber evidence="8 10">2.7.1.17</ecNumber>
    </recommendedName>
</protein>
<evidence type="ECO:0000256" key="4">
    <source>
        <dbReference type="ARBA" id="ARBA00022741"/>
    </source>
</evidence>
<evidence type="ECO:0000256" key="2">
    <source>
        <dbReference type="ARBA" id="ARBA00022629"/>
    </source>
</evidence>
<proteinExistence type="inferred from homology"/>
<dbReference type="GO" id="GO:0005998">
    <property type="term" value="P:xylulose catabolic process"/>
    <property type="evidence" value="ECO:0007669"/>
    <property type="project" value="UniProtKB-UniRule"/>
</dbReference>
<comment type="similarity">
    <text evidence="1 8 9">Belongs to the FGGY kinase family.</text>
</comment>
<evidence type="ECO:0000259" key="11">
    <source>
        <dbReference type="Pfam" id="PF00370"/>
    </source>
</evidence>
<organism evidence="13 14">
    <name type="scientific">Yinghuangia soli</name>
    <dbReference type="NCBI Taxonomy" id="2908204"/>
    <lineage>
        <taxon>Bacteria</taxon>
        <taxon>Bacillati</taxon>
        <taxon>Actinomycetota</taxon>
        <taxon>Actinomycetes</taxon>
        <taxon>Kitasatosporales</taxon>
        <taxon>Streptomycetaceae</taxon>
        <taxon>Yinghuangia</taxon>
    </lineage>
</organism>
<dbReference type="Gene3D" id="3.30.420.40">
    <property type="match status" value="2"/>
</dbReference>
<keyword evidence="14" id="KW-1185">Reference proteome</keyword>
<dbReference type="HAMAP" id="MF_02220">
    <property type="entry name" value="XylB"/>
    <property type="match status" value="1"/>
</dbReference>
<gene>
    <name evidence="8 10 13" type="primary">xylB</name>
    <name evidence="13" type="ORF">LZ495_28075</name>
</gene>
<evidence type="ECO:0000256" key="8">
    <source>
        <dbReference type="HAMAP-Rule" id="MF_02220"/>
    </source>
</evidence>
<dbReference type="Pfam" id="PF00370">
    <property type="entry name" value="FGGY_N"/>
    <property type="match status" value="1"/>
</dbReference>
<dbReference type="GO" id="GO:0042732">
    <property type="term" value="P:D-xylose metabolic process"/>
    <property type="evidence" value="ECO:0007669"/>
    <property type="project" value="UniProtKB-KW"/>
</dbReference>
<keyword evidence="3 8" id="KW-0808">Transferase</keyword>
<feature type="site" description="Important for activity" evidence="8">
    <location>
        <position position="11"/>
    </location>
</feature>
<name>A0AA41Q4Z8_9ACTN</name>
<keyword evidence="2 8" id="KW-0859">Xylose metabolism</keyword>
<dbReference type="EMBL" id="JAKFHA010000020">
    <property type="protein sequence ID" value="MCF2531050.1"/>
    <property type="molecule type" value="Genomic_DNA"/>
</dbReference>
<comment type="function">
    <text evidence="8">Catalyzes the phosphorylation of D-xylulose to D-xylulose 5-phosphate.</text>
</comment>
<feature type="domain" description="Carbohydrate kinase FGGY N-terminal" evidence="11">
    <location>
        <begin position="7"/>
        <end position="236"/>
    </location>
</feature>
<evidence type="ECO:0000256" key="1">
    <source>
        <dbReference type="ARBA" id="ARBA00009156"/>
    </source>
</evidence>
<dbReference type="CDD" id="cd07809">
    <property type="entry name" value="ASKHA_NBD_FGGY_BaXK-like"/>
    <property type="match status" value="1"/>
</dbReference>
<comment type="catalytic activity">
    <reaction evidence="8 10">
        <text>D-xylulose + ATP = D-xylulose 5-phosphate + ADP + H(+)</text>
        <dbReference type="Rhea" id="RHEA:10964"/>
        <dbReference type="ChEBI" id="CHEBI:15378"/>
        <dbReference type="ChEBI" id="CHEBI:17140"/>
        <dbReference type="ChEBI" id="CHEBI:30616"/>
        <dbReference type="ChEBI" id="CHEBI:57737"/>
        <dbReference type="ChEBI" id="CHEBI:456216"/>
        <dbReference type="EC" id="2.7.1.17"/>
    </reaction>
</comment>
<comment type="caution">
    <text evidence="13">The sequence shown here is derived from an EMBL/GenBank/DDBJ whole genome shotgun (WGS) entry which is preliminary data.</text>
</comment>
<dbReference type="InterPro" id="IPR050406">
    <property type="entry name" value="FGGY_Carb_Kinase"/>
</dbReference>
<accession>A0AA41Q4Z8</accession>